<protein>
    <submittedName>
        <fullName evidence="2">Uncharacterized protein</fullName>
    </submittedName>
</protein>
<proteinExistence type="predicted"/>
<accession>A0ABU2N208</accession>
<sequence>MAQPTITDLLAGLIDLAPSTPPHRPGPCTALCVPACTTGRRGHPTGATREPTPHSRTRRP</sequence>
<reference evidence="3" key="1">
    <citation type="submission" date="2023-07" db="EMBL/GenBank/DDBJ databases">
        <title>30 novel species of actinomycetes from the DSMZ collection.</title>
        <authorList>
            <person name="Nouioui I."/>
        </authorList>
    </citation>
    <scope>NUCLEOTIDE SEQUENCE [LARGE SCALE GENOMIC DNA]</scope>
    <source>
        <strain evidence="3">DSM 45834</strain>
    </source>
</reference>
<keyword evidence="3" id="KW-1185">Reference proteome</keyword>
<gene>
    <name evidence="2" type="ORF">RM445_00210</name>
</gene>
<evidence type="ECO:0000313" key="3">
    <source>
        <dbReference type="Proteomes" id="UP001183202"/>
    </source>
</evidence>
<evidence type="ECO:0000313" key="2">
    <source>
        <dbReference type="EMBL" id="MDT0347945.1"/>
    </source>
</evidence>
<name>A0ABU2N208_9PSEU</name>
<dbReference type="RefSeq" id="WP_311553844.1">
    <property type="nucleotide sequence ID" value="NZ_JAVREJ010000001.1"/>
</dbReference>
<evidence type="ECO:0000256" key="1">
    <source>
        <dbReference type="SAM" id="MobiDB-lite"/>
    </source>
</evidence>
<dbReference type="Proteomes" id="UP001183202">
    <property type="component" value="Unassembled WGS sequence"/>
</dbReference>
<feature type="region of interest" description="Disordered" evidence="1">
    <location>
        <begin position="36"/>
        <end position="60"/>
    </location>
</feature>
<organism evidence="2 3">
    <name type="scientific">Pseudonocardia charpentierae</name>
    <dbReference type="NCBI Taxonomy" id="3075545"/>
    <lineage>
        <taxon>Bacteria</taxon>
        <taxon>Bacillati</taxon>
        <taxon>Actinomycetota</taxon>
        <taxon>Actinomycetes</taxon>
        <taxon>Pseudonocardiales</taxon>
        <taxon>Pseudonocardiaceae</taxon>
        <taxon>Pseudonocardia</taxon>
    </lineage>
</organism>
<comment type="caution">
    <text evidence="2">The sequence shown here is derived from an EMBL/GenBank/DDBJ whole genome shotgun (WGS) entry which is preliminary data.</text>
</comment>
<dbReference type="EMBL" id="JAVREJ010000001">
    <property type="protein sequence ID" value="MDT0347945.1"/>
    <property type="molecule type" value="Genomic_DNA"/>
</dbReference>